<dbReference type="Pfam" id="PF01949">
    <property type="entry name" value="Endo_dU"/>
    <property type="match status" value="1"/>
</dbReference>
<dbReference type="PATRIC" id="fig|1227487.5.peg.2466"/>
<dbReference type="EMBL" id="AOIV01000027">
    <property type="protein sequence ID" value="ELZ29798.1"/>
    <property type="molecule type" value="Genomic_DNA"/>
</dbReference>
<dbReference type="eggNOG" id="arCOG00928">
    <property type="taxonomic scope" value="Archaea"/>
</dbReference>
<accession>M0D4M0</accession>
<protein>
    <recommendedName>
        <fullName evidence="1">UPF0215 protein C474_12216</fullName>
    </recommendedName>
</protein>
<evidence type="ECO:0000313" key="3">
    <source>
        <dbReference type="Proteomes" id="UP000011513"/>
    </source>
</evidence>
<proteinExistence type="inferred from homology"/>
<dbReference type="Gene3D" id="3.30.2170.10">
    <property type="entry name" value="archaeoglobus fulgidus dsm 4304 superfamily"/>
    <property type="match status" value="1"/>
</dbReference>
<dbReference type="Proteomes" id="UP000011513">
    <property type="component" value="Unassembled WGS sequence"/>
</dbReference>
<dbReference type="AlphaFoldDB" id="M0D4M0"/>
<comment type="caution">
    <text evidence="2">The sequence shown here is derived from an EMBL/GenBank/DDBJ whole genome shotgun (WGS) entry which is preliminary data.</text>
</comment>
<dbReference type="InterPro" id="IPR002802">
    <property type="entry name" value="Endo_dU"/>
</dbReference>
<evidence type="ECO:0000256" key="1">
    <source>
        <dbReference type="HAMAP-Rule" id="MF_00582"/>
    </source>
</evidence>
<dbReference type="PANTHER" id="PTHR39518:SF2">
    <property type="entry name" value="UPF0215 PROTEIN MJ1150"/>
    <property type="match status" value="1"/>
</dbReference>
<gene>
    <name evidence="2" type="ORF">C474_12216</name>
</gene>
<dbReference type="HAMAP" id="MF_00582">
    <property type="entry name" value="UPF0215"/>
    <property type="match status" value="1"/>
</dbReference>
<keyword evidence="3" id="KW-1185">Reference proteome</keyword>
<dbReference type="PANTHER" id="PTHR39518">
    <property type="entry name" value="UPF0215 PROTEIN MJ1150"/>
    <property type="match status" value="1"/>
</dbReference>
<comment type="similarity">
    <text evidence="1">Belongs to the UPF0215 family.</text>
</comment>
<dbReference type="InParanoid" id="M0D4M0"/>
<name>M0D4M0_HALPD</name>
<evidence type="ECO:0000313" key="2">
    <source>
        <dbReference type="EMBL" id="ELZ29798.1"/>
    </source>
</evidence>
<reference evidence="2 3" key="1">
    <citation type="journal article" date="2014" name="PLoS Genet.">
        <title>Phylogenetically driven sequencing of extremely halophilic archaea reveals strategies for static and dynamic osmo-response.</title>
        <authorList>
            <person name="Becker E.A."/>
            <person name="Seitzer P.M."/>
            <person name="Tritt A."/>
            <person name="Larsen D."/>
            <person name="Krusor M."/>
            <person name="Yao A.I."/>
            <person name="Wu D."/>
            <person name="Madern D."/>
            <person name="Eisen J.A."/>
            <person name="Darling A.E."/>
            <person name="Facciotti M.T."/>
        </authorList>
    </citation>
    <scope>NUCLEOTIDE SEQUENCE [LARGE SCALE GENOMIC DNA]</scope>
    <source>
        <strain evidence="2 3">JCM 14848</strain>
    </source>
</reference>
<organism evidence="2 3">
    <name type="scientific">Halogeometricum pallidum JCM 14848</name>
    <dbReference type="NCBI Taxonomy" id="1227487"/>
    <lineage>
        <taxon>Archaea</taxon>
        <taxon>Methanobacteriati</taxon>
        <taxon>Methanobacteriota</taxon>
        <taxon>Stenosarchaea group</taxon>
        <taxon>Halobacteria</taxon>
        <taxon>Halobacteriales</taxon>
        <taxon>Haloferacaceae</taxon>
        <taxon>Halogeometricum</taxon>
    </lineage>
</organism>
<sequence length="208" mass="22041">MTPTLRSGTRALGVAESYAGRRPNAGRGADASGSPDAESVLCGAVVRADRVVDGAGFGTCTVGGADATDAIRGLFADLGREDVRLLFVAGIAPAWFNLVRLGRLADAAERPVLSVSFESSSGLESALREQFSGDELDARLDVYESLPPRRPVRVGDDTVFVRAVGLDDDEAARAVRAYTPEGSGRPEPLRVARLLARSGRRWREGEGR</sequence>